<dbReference type="GO" id="GO:0016829">
    <property type="term" value="F:lyase activity"/>
    <property type="evidence" value="ECO:0007669"/>
    <property type="project" value="UniProtKB-KW"/>
</dbReference>
<evidence type="ECO:0000313" key="12">
    <source>
        <dbReference type="Proteomes" id="UP000037854"/>
    </source>
</evidence>
<name>A0ABR5MM91_9BACI</name>
<comment type="pathway">
    <text evidence="1 9">Amino-acid biosynthesis; L-histidine biosynthesis; L-histidine from 5-phospho-alpha-D-ribose 1-diphosphate: step 5/9.</text>
</comment>
<dbReference type="InterPro" id="IPR011060">
    <property type="entry name" value="RibuloseP-bd_barrel"/>
</dbReference>
<evidence type="ECO:0000313" key="11">
    <source>
        <dbReference type="EMBL" id="KPH77590.1"/>
    </source>
</evidence>
<dbReference type="EMBL" id="LGTK01000006">
    <property type="protein sequence ID" value="KPH77590.1"/>
    <property type="molecule type" value="Genomic_DNA"/>
</dbReference>
<dbReference type="InterPro" id="IPR013785">
    <property type="entry name" value="Aldolase_TIM"/>
</dbReference>
<evidence type="ECO:0000256" key="9">
    <source>
        <dbReference type="HAMAP-Rule" id="MF_01013"/>
    </source>
</evidence>
<keyword evidence="6 9" id="KW-0456">Lyase</keyword>
<dbReference type="EC" id="4.3.2.10" evidence="9"/>
<feature type="active site" evidence="9">
    <location>
        <position position="130"/>
    </location>
</feature>
<evidence type="ECO:0000256" key="6">
    <source>
        <dbReference type="ARBA" id="ARBA00023239"/>
    </source>
</evidence>
<comment type="similarity">
    <text evidence="2 9 10">Belongs to the HisA/HisF family.</text>
</comment>
<feature type="active site" evidence="9">
    <location>
        <position position="11"/>
    </location>
</feature>
<organism evidence="11 12">
    <name type="scientific">Oceanobacillus caeni</name>
    <dbReference type="NCBI Taxonomy" id="405946"/>
    <lineage>
        <taxon>Bacteria</taxon>
        <taxon>Bacillati</taxon>
        <taxon>Bacillota</taxon>
        <taxon>Bacilli</taxon>
        <taxon>Bacillales</taxon>
        <taxon>Bacillaceae</taxon>
        <taxon>Oceanobacillus</taxon>
    </lineage>
</organism>
<evidence type="ECO:0000256" key="2">
    <source>
        <dbReference type="ARBA" id="ARBA00009667"/>
    </source>
</evidence>
<comment type="subunit">
    <text evidence="3 9">Heterodimer of HisH and HisF.</text>
</comment>
<dbReference type="Proteomes" id="UP000037854">
    <property type="component" value="Unassembled WGS sequence"/>
</dbReference>
<dbReference type="SUPFAM" id="SSF51366">
    <property type="entry name" value="Ribulose-phoshate binding barrel"/>
    <property type="match status" value="1"/>
</dbReference>
<gene>
    <name evidence="9" type="primary">hisF</name>
    <name evidence="11" type="ORF">AFL42_03060</name>
</gene>
<proteinExistence type="inferred from homology"/>
<evidence type="ECO:0000256" key="3">
    <source>
        <dbReference type="ARBA" id="ARBA00011152"/>
    </source>
</evidence>
<dbReference type="Pfam" id="PF00977">
    <property type="entry name" value="His_biosynth"/>
    <property type="match status" value="1"/>
</dbReference>
<evidence type="ECO:0000256" key="1">
    <source>
        <dbReference type="ARBA" id="ARBA00005091"/>
    </source>
</evidence>
<dbReference type="RefSeq" id="WP_060667816.1">
    <property type="nucleotide sequence ID" value="NZ_LGTK01000006.1"/>
</dbReference>
<evidence type="ECO:0000256" key="5">
    <source>
        <dbReference type="ARBA" id="ARBA00023102"/>
    </source>
</evidence>
<evidence type="ECO:0000256" key="8">
    <source>
        <dbReference type="ARBA" id="ARBA00047838"/>
    </source>
</evidence>
<keyword evidence="9" id="KW-0963">Cytoplasm</keyword>
<comment type="subcellular location">
    <subcellularLocation>
        <location evidence="9">Cytoplasm</location>
    </subcellularLocation>
</comment>
<comment type="function">
    <text evidence="7 9">IGPS catalyzes the conversion of PRFAR and glutamine to IGP, AICAR and glutamate. The HisF subunit catalyzes the cyclization activity that produces IGP and AICAR from PRFAR using the ammonia provided by the HisH subunit.</text>
</comment>
<keyword evidence="4 9" id="KW-0028">Amino-acid biosynthesis</keyword>
<dbReference type="PANTHER" id="PTHR21235:SF2">
    <property type="entry name" value="IMIDAZOLE GLYCEROL PHOSPHATE SYNTHASE HISHF"/>
    <property type="match status" value="1"/>
</dbReference>
<evidence type="ECO:0000256" key="4">
    <source>
        <dbReference type="ARBA" id="ARBA00022605"/>
    </source>
</evidence>
<dbReference type="HAMAP" id="MF_01013">
    <property type="entry name" value="HisF"/>
    <property type="match status" value="1"/>
</dbReference>
<accession>A0ABR5MM91</accession>
<protein>
    <recommendedName>
        <fullName evidence="9">Imidazole glycerol phosphate synthase subunit HisF</fullName>
        <ecNumber evidence="9">4.3.2.10</ecNumber>
    </recommendedName>
    <alternativeName>
        <fullName evidence="9">IGP synthase cyclase subunit</fullName>
    </alternativeName>
    <alternativeName>
        <fullName evidence="9">IGP synthase subunit HisF</fullName>
    </alternativeName>
    <alternativeName>
        <fullName evidence="9">ImGP synthase subunit HisF</fullName>
        <shortName evidence="9">IGPS subunit HisF</shortName>
    </alternativeName>
</protein>
<sequence>MLAKRIIPCLDVDKGRVVKGKKFKDIQDVADPVELAKRYNDAGADELVFYDITASNEERNIFLDVVEKVAREISIPFAVGGGIRSIDDIHSVLRSGAEKVSINSAAISNLELIREAAAKFGNQCIVLSIDAKETASGKWEVVINGGRKYTGIDAIEWAKKGEELGAGEIVVNAIDTDGEKNGYNLELTKAIADAVNIPIIASGGAGTLEHFSTVLKEANADAALAASVFHYGEIPIPKLKAYLDKENITVRR</sequence>
<keyword evidence="5 9" id="KW-0368">Histidine biosynthesis</keyword>
<dbReference type="InterPro" id="IPR050064">
    <property type="entry name" value="IGPS_HisA/HisF"/>
</dbReference>
<keyword evidence="12" id="KW-1185">Reference proteome</keyword>
<dbReference type="PANTHER" id="PTHR21235">
    <property type="entry name" value="IMIDAZOLE GLYCEROL PHOSPHATE SYNTHASE SUBUNIT HISF/H IGP SYNTHASE SUBUNIT HISF/H"/>
    <property type="match status" value="1"/>
</dbReference>
<evidence type="ECO:0000256" key="7">
    <source>
        <dbReference type="ARBA" id="ARBA00025475"/>
    </source>
</evidence>
<dbReference type="InterPro" id="IPR006062">
    <property type="entry name" value="His_biosynth"/>
</dbReference>
<reference evidence="11 12" key="1">
    <citation type="submission" date="2015-07" db="EMBL/GenBank/DDBJ databases">
        <title>High-quality draft genome sequence of Oceanobacillus caeni HM6, a bacillus isolated from a human feces.</title>
        <authorList>
            <person name="Kumar J."/>
            <person name="Verma M.K."/>
            <person name="Pandey R."/>
            <person name="Bhambi M."/>
            <person name="Chauhan N."/>
        </authorList>
    </citation>
    <scope>NUCLEOTIDE SEQUENCE [LARGE SCALE GENOMIC DNA]</scope>
    <source>
        <strain evidence="11 12">HM6</strain>
    </source>
</reference>
<dbReference type="NCBIfam" id="TIGR00735">
    <property type="entry name" value="hisF"/>
    <property type="match status" value="1"/>
</dbReference>
<comment type="caution">
    <text evidence="11">The sequence shown here is derived from an EMBL/GenBank/DDBJ whole genome shotgun (WGS) entry which is preliminary data.</text>
</comment>
<dbReference type="InterPro" id="IPR004651">
    <property type="entry name" value="HisF"/>
</dbReference>
<dbReference type="Gene3D" id="3.20.20.70">
    <property type="entry name" value="Aldolase class I"/>
    <property type="match status" value="1"/>
</dbReference>
<dbReference type="CDD" id="cd04731">
    <property type="entry name" value="HisF"/>
    <property type="match status" value="1"/>
</dbReference>
<evidence type="ECO:0000256" key="10">
    <source>
        <dbReference type="RuleBase" id="RU003657"/>
    </source>
</evidence>
<comment type="catalytic activity">
    <reaction evidence="8 9">
        <text>5-[(5-phospho-1-deoxy-D-ribulos-1-ylimino)methylamino]-1-(5-phospho-beta-D-ribosyl)imidazole-4-carboxamide + L-glutamine = D-erythro-1-(imidazol-4-yl)glycerol 3-phosphate + 5-amino-1-(5-phospho-beta-D-ribosyl)imidazole-4-carboxamide + L-glutamate + H(+)</text>
        <dbReference type="Rhea" id="RHEA:24793"/>
        <dbReference type="ChEBI" id="CHEBI:15378"/>
        <dbReference type="ChEBI" id="CHEBI:29985"/>
        <dbReference type="ChEBI" id="CHEBI:58278"/>
        <dbReference type="ChEBI" id="CHEBI:58359"/>
        <dbReference type="ChEBI" id="CHEBI:58475"/>
        <dbReference type="ChEBI" id="CHEBI:58525"/>
        <dbReference type="EC" id="4.3.2.10"/>
    </reaction>
</comment>